<evidence type="ECO:0000313" key="7">
    <source>
        <dbReference type="Proteomes" id="UP000595332"/>
    </source>
</evidence>
<evidence type="ECO:0000256" key="3">
    <source>
        <dbReference type="ARBA" id="ARBA00022833"/>
    </source>
</evidence>
<keyword evidence="1" id="KW-0479">Metal-binding</keyword>
<dbReference type="Pfam" id="PF01258">
    <property type="entry name" value="zf-dskA_traR"/>
    <property type="match status" value="1"/>
</dbReference>
<dbReference type="GO" id="GO:0008270">
    <property type="term" value="F:zinc ion binding"/>
    <property type="evidence" value="ECO:0007669"/>
    <property type="project" value="UniProtKB-KW"/>
</dbReference>
<keyword evidence="7" id="KW-1185">Reference proteome</keyword>
<dbReference type="PANTHER" id="PTHR33823:SF4">
    <property type="entry name" value="GENERAL STRESS PROTEIN 16O"/>
    <property type="match status" value="1"/>
</dbReference>
<proteinExistence type="predicted"/>
<protein>
    <submittedName>
        <fullName evidence="6">DnaK suppressor protein</fullName>
    </submittedName>
</protein>
<dbReference type="SUPFAM" id="SSF109635">
    <property type="entry name" value="DnaK suppressor protein DksA, alpha-hairpin domain"/>
    <property type="match status" value="1"/>
</dbReference>
<feature type="domain" description="Zinc finger DksA/TraR C4-type" evidence="5">
    <location>
        <begin position="87"/>
        <end position="122"/>
    </location>
</feature>
<accession>A0A7R6PN49</accession>
<evidence type="ECO:0000256" key="4">
    <source>
        <dbReference type="PROSITE-ProRule" id="PRU00510"/>
    </source>
</evidence>
<dbReference type="RefSeq" id="WP_201350076.1">
    <property type="nucleotide sequence ID" value="NZ_AP014546.1"/>
</dbReference>
<dbReference type="InterPro" id="IPR037187">
    <property type="entry name" value="DnaK_N"/>
</dbReference>
<evidence type="ECO:0000313" key="6">
    <source>
        <dbReference type="EMBL" id="BBB29457.1"/>
    </source>
</evidence>
<keyword evidence="2" id="KW-0863">Zinc-finger</keyword>
<name>A0A7R6PN49_9GAMM</name>
<evidence type="ECO:0000256" key="1">
    <source>
        <dbReference type="ARBA" id="ARBA00022723"/>
    </source>
</evidence>
<dbReference type="PROSITE" id="PS51128">
    <property type="entry name" value="ZF_DKSA_2"/>
    <property type="match status" value="1"/>
</dbReference>
<gene>
    <name evidence="6" type="ORF">NEJAP_1505</name>
</gene>
<organism evidence="6 7">
    <name type="scientific">Neptunomonas japonica JAMM 1380</name>
    <dbReference type="NCBI Taxonomy" id="1441457"/>
    <lineage>
        <taxon>Bacteria</taxon>
        <taxon>Pseudomonadati</taxon>
        <taxon>Pseudomonadota</taxon>
        <taxon>Gammaproteobacteria</taxon>
        <taxon>Oceanospirillales</taxon>
        <taxon>Oceanospirillaceae</taxon>
        <taxon>Neptunomonas</taxon>
    </lineage>
</organism>
<dbReference type="EMBL" id="AP014546">
    <property type="protein sequence ID" value="BBB29457.1"/>
    <property type="molecule type" value="Genomic_DNA"/>
</dbReference>
<dbReference type="PANTHER" id="PTHR33823">
    <property type="entry name" value="RNA POLYMERASE-BINDING TRANSCRIPTION FACTOR DKSA-RELATED"/>
    <property type="match status" value="1"/>
</dbReference>
<reference evidence="6 7" key="1">
    <citation type="journal article" date="2008" name="Int. J. Syst. Evol. Microbiol.">
        <title>Neptunomonas japonica sp. nov., an Osedax japonicus symbiont-like bacterium isolated from sediment adjacent to sperm whale carcasses off Kagoshima, Japan.</title>
        <authorList>
            <person name="Miyazaki M."/>
            <person name="Nogi Y."/>
            <person name="Fujiwara Y."/>
            <person name="Kawato M."/>
            <person name="Kubokawa K."/>
            <person name="Horikoshi K."/>
        </authorList>
    </citation>
    <scope>NUCLEOTIDE SEQUENCE [LARGE SCALE GENOMIC DNA]</scope>
    <source>
        <strain evidence="6 7">JAMM 1380</strain>
    </source>
</reference>
<evidence type="ECO:0000256" key="2">
    <source>
        <dbReference type="ARBA" id="ARBA00022771"/>
    </source>
</evidence>
<sequence>MTSPLNSFQVDAIKSELLTLLKHLREDVGHELQDQEGERVHEAMKEAHDRGDEASAELDATINITNMSRHLGEIKECQDALQRLMNGSYGLCLGCGEEIELNRLKANPVSARCLSCQSKEERVHREGHRASL</sequence>
<dbReference type="AlphaFoldDB" id="A0A7R6PN49"/>
<feature type="zinc finger region" description="dksA C4-type" evidence="4">
    <location>
        <begin position="92"/>
        <end position="116"/>
    </location>
</feature>
<dbReference type="Gene3D" id="1.20.120.910">
    <property type="entry name" value="DksA, coiled-coil domain"/>
    <property type="match status" value="1"/>
</dbReference>
<keyword evidence="3" id="KW-0862">Zinc</keyword>
<dbReference type="KEGG" id="njp:NEJAP_1505"/>
<dbReference type="InterPro" id="IPR000962">
    <property type="entry name" value="Znf_DskA_TraR"/>
</dbReference>
<dbReference type="Proteomes" id="UP000595332">
    <property type="component" value="Chromosome"/>
</dbReference>
<dbReference type="SUPFAM" id="SSF57716">
    <property type="entry name" value="Glucocorticoid receptor-like (DNA-binding domain)"/>
    <property type="match status" value="1"/>
</dbReference>
<evidence type="ECO:0000259" key="5">
    <source>
        <dbReference type="Pfam" id="PF01258"/>
    </source>
</evidence>